<dbReference type="Pfam" id="PF02631">
    <property type="entry name" value="RecX_HTH2"/>
    <property type="match status" value="1"/>
</dbReference>
<evidence type="ECO:0000256" key="3">
    <source>
        <dbReference type="ARBA" id="ARBA00018111"/>
    </source>
</evidence>
<organism evidence="9 10">
    <name type="scientific">Sphingobacterium humi</name>
    <dbReference type="NCBI Taxonomy" id="1796905"/>
    <lineage>
        <taxon>Bacteria</taxon>
        <taxon>Pseudomonadati</taxon>
        <taxon>Bacteroidota</taxon>
        <taxon>Sphingobacteriia</taxon>
        <taxon>Sphingobacteriales</taxon>
        <taxon>Sphingobacteriaceae</taxon>
        <taxon>Sphingobacterium</taxon>
    </lineage>
</organism>
<dbReference type="InterPro" id="IPR053926">
    <property type="entry name" value="RecX_HTH_1st"/>
</dbReference>
<accession>A0A6N8KU56</accession>
<feature type="domain" description="RecX first three-helical" evidence="8">
    <location>
        <begin position="16"/>
        <end position="55"/>
    </location>
</feature>
<comment type="function">
    <text evidence="5">Modulates RecA activity.</text>
</comment>
<dbReference type="PANTHER" id="PTHR33602:SF1">
    <property type="entry name" value="REGULATORY PROTEIN RECX FAMILY PROTEIN"/>
    <property type="match status" value="1"/>
</dbReference>
<dbReference type="PANTHER" id="PTHR33602">
    <property type="entry name" value="REGULATORY PROTEIN RECX FAMILY PROTEIN"/>
    <property type="match status" value="1"/>
</dbReference>
<comment type="caution">
    <text evidence="9">The sequence shown here is derived from an EMBL/GenBank/DDBJ whole genome shotgun (WGS) entry which is preliminary data.</text>
</comment>
<reference evidence="9 10" key="1">
    <citation type="submission" date="2019-12" db="EMBL/GenBank/DDBJ databases">
        <authorList>
            <person name="Dong K."/>
        </authorList>
    </citation>
    <scope>NUCLEOTIDE SEQUENCE [LARGE SCALE GENOMIC DNA]</scope>
    <source>
        <strain evidence="9 10">JCM 31225</strain>
    </source>
</reference>
<dbReference type="Proteomes" id="UP000435036">
    <property type="component" value="Unassembled WGS sequence"/>
</dbReference>
<name>A0A6N8KU56_9SPHI</name>
<evidence type="ECO:0000256" key="5">
    <source>
        <dbReference type="HAMAP-Rule" id="MF_01114"/>
    </source>
</evidence>
<dbReference type="GO" id="GO:0006282">
    <property type="term" value="P:regulation of DNA repair"/>
    <property type="evidence" value="ECO:0007669"/>
    <property type="project" value="UniProtKB-UniRule"/>
</dbReference>
<keyword evidence="10" id="KW-1185">Reference proteome</keyword>
<proteinExistence type="inferred from homology"/>
<evidence type="ECO:0000256" key="2">
    <source>
        <dbReference type="ARBA" id="ARBA00009695"/>
    </source>
</evidence>
<dbReference type="InterPro" id="IPR003783">
    <property type="entry name" value="Regulatory_RecX"/>
</dbReference>
<dbReference type="HAMAP" id="MF_01114">
    <property type="entry name" value="RecX"/>
    <property type="match status" value="1"/>
</dbReference>
<dbReference type="RefSeq" id="WP_160367615.1">
    <property type="nucleotide sequence ID" value="NZ_WSQA01000002.1"/>
</dbReference>
<evidence type="ECO:0000259" key="6">
    <source>
        <dbReference type="Pfam" id="PF02631"/>
    </source>
</evidence>
<comment type="subcellular location">
    <subcellularLocation>
        <location evidence="1 5">Cytoplasm</location>
    </subcellularLocation>
</comment>
<evidence type="ECO:0000313" key="10">
    <source>
        <dbReference type="Proteomes" id="UP000435036"/>
    </source>
</evidence>
<sequence length="159" mass="18544">MEEGFGKQKKYTPLQAKSKAESYCAYQERSQQELRDKLYSWGLHQSDVESIISDLIADNFLNEERFAKAFVLGKFRMKAWGKVKIIQHLKLKRVSKPLISVAMREIDLDEYEEKLEELIAKKTNKPLGSLTLPEKAKLIRYLQAKGYENDLIFQKIKAE</sequence>
<feature type="domain" description="RecX second three-helical" evidence="6">
    <location>
        <begin position="62"/>
        <end position="103"/>
    </location>
</feature>
<gene>
    <name evidence="5" type="primary">recX</name>
    <name evidence="9" type="ORF">GQF63_02905</name>
</gene>
<evidence type="ECO:0000256" key="1">
    <source>
        <dbReference type="ARBA" id="ARBA00004496"/>
    </source>
</evidence>
<dbReference type="GO" id="GO:0005737">
    <property type="term" value="C:cytoplasm"/>
    <property type="evidence" value="ECO:0007669"/>
    <property type="project" value="UniProtKB-SubCell"/>
</dbReference>
<dbReference type="InterPro" id="IPR053925">
    <property type="entry name" value="RecX_HTH_3rd"/>
</dbReference>
<dbReference type="Pfam" id="PF21982">
    <property type="entry name" value="RecX_HTH1"/>
    <property type="match status" value="1"/>
</dbReference>
<dbReference type="OrthoDB" id="1523826at2"/>
<comment type="similarity">
    <text evidence="2 5">Belongs to the RecX family.</text>
</comment>
<dbReference type="AlphaFoldDB" id="A0A6N8KU56"/>
<dbReference type="InterPro" id="IPR053924">
    <property type="entry name" value="RecX_HTH_2nd"/>
</dbReference>
<protein>
    <recommendedName>
        <fullName evidence="3 5">Regulatory protein RecX</fullName>
    </recommendedName>
</protein>
<evidence type="ECO:0000313" key="9">
    <source>
        <dbReference type="EMBL" id="MVZ60965.1"/>
    </source>
</evidence>
<evidence type="ECO:0000256" key="4">
    <source>
        <dbReference type="ARBA" id="ARBA00022490"/>
    </source>
</evidence>
<feature type="domain" description="RecX third three-helical" evidence="7">
    <location>
        <begin position="110"/>
        <end position="154"/>
    </location>
</feature>
<dbReference type="InterPro" id="IPR036388">
    <property type="entry name" value="WH-like_DNA-bd_sf"/>
</dbReference>
<dbReference type="EMBL" id="WSQA01000002">
    <property type="protein sequence ID" value="MVZ60965.1"/>
    <property type="molecule type" value="Genomic_DNA"/>
</dbReference>
<dbReference type="Pfam" id="PF21981">
    <property type="entry name" value="RecX_HTH3"/>
    <property type="match status" value="1"/>
</dbReference>
<evidence type="ECO:0000259" key="8">
    <source>
        <dbReference type="Pfam" id="PF21982"/>
    </source>
</evidence>
<keyword evidence="4 5" id="KW-0963">Cytoplasm</keyword>
<dbReference type="Gene3D" id="1.10.10.10">
    <property type="entry name" value="Winged helix-like DNA-binding domain superfamily/Winged helix DNA-binding domain"/>
    <property type="match status" value="2"/>
</dbReference>
<evidence type="ECO:0000259" key="7">
    <source>
        <dbReference type="Pfam" id="PF21981"/>
    </source>
</evidence>